<evidence type="ECO:0000256" key="1">
    <source>
        <dbReference type="ARBA" id="ARBA00022679"/>
    </source>
</evidence>
<gene>
    <name evidence="3" type="ordered locus">Arnit_0546</name>
</gene>
<reference evidence="3 4" key="1">
    <citation type="journal article" date="2010" name="Stand. Genomic Sci.">
        <title>Complete genome sequence of Arcobacter nitrofigilis type strain (CI).</title>
        <authorList>
            <person name="Pati A."/>
            <person name="Gronow S."/>
            <person name="Lapidus A."/>
            <person name="Copeland A."/>
            <person name="Glavina Del Rio T."/>
            <person name="Nolan M."/>
            <person name="Lucas S."/>
            <person name="Tice H."/>
            <person name="Cheng J.F."/>
            <person name="Han C."/>
            <person name="Chertkov O."/>
            <person name="Bruce D."/>
            <person name="Tapia R."/>
            <person name="Goodwin L."/>
            <person name="Pitluck S."/>
            <person name="Liolios K."/>
            <person name="Ivanova N."/>
            <person name="Mavromatis K."/>
            <person name="Chen A."/>
            <person name="Palaniappan K."/>
            <person name="Land M."/>
            <person name="Hauser L."/>
            <person name="Chang Y.J."/>
            <person name="Jeffries C.D."/>
            <person name="Detter J.C."/>
            <person name="Rohde M."/>
            <person name="Goker M."/>
            <person name="Bristow J."/>
            <person name="Eisen J.A."/>
            <person name="Markowitz V."/>
            <person name="Hugenholtz P."/>
            <person name="Klenk H.P."/>
            <person name="Kyrpides N.C."/>
        </authorList>
    </citation>
    <scope>NUCLEOTIDE SEQUENCE [LARGE SCALE GENOMIC DNA]</scope>
    <source>
        <strain evidence="4">ATCC 33309 / DSM 7299 / CCUG 15893 / LMG 7604 / NCTC 12251 / CI</strain>
    </source>
</reference>
<dbReference type="InterPro" id="IPR029063">
    <property type="entry name" value="SAM-dependent_MTases_sf"/>
</dbReference>
<accession>D5UZH4</accession>
<dbReference type="SUPFAM" id="SSF53335">
    <property type="entry name" value="S-adenosyl-L-methionine-dependent methyltransferases"/>
    <property type="match status" value="1"/>
</dbReference>
<protein>
    <submittedName>
        <fullName evidence="3">Methyltransferase type 11</fullName>
    </submittedName>
</protein>
<dbReference type="CDD" id="cd02440">
    <property type="entry name" value="AdoMet_MTases"/>
    <property type="match status" value="1"/>
</dbReference>
<dbReference type="Proteomes" id="UP000000939">
    <property type="component" value="Chromosome"/>
</dbReference>
<dbReference type="HOGENOM" id="CLU_105437_0_0_7"/>
<dbReference type="Gene3D" id="2.20.25.110">
    <property type="entry name" value="S-adenosyl-L-methionine-dependent methyltransferases"/>
    <property type="match status" value="1"/>
</dbReference>
<dbReference type="GO" id="GO:0032259">
    <property type="term" value="P:methylation"/>
    <property type="evidence" value="ECO:0007669"/>
    <property type="project" value="UniProtKB-KW"/>
</dbReference>
<dbReference type="Gene3D" id="3.40.50.150">
    <property type="entry name" value="Vaccinia Virus protein VP39"/>
    <property type="match status" value="1"/>
</dbReference>
<evidence type="ECO:0000313" key="4">
    <source>
        <dbReference type="Proteomes" id="UP000000939"/>
    </source>
</evidence>
<keyword evidence="3" id="KW-0489">Methyltransferase</keyword>
<dbReference type="KEGG" id="ant:Arnit_0546"/>
<organism evidence="3 4">
    <name type="scientific">Arcobacter nitrofigilis (strain ATCC 33309 / DSM 7299 / CCUG 15893 / LMG 7604 / NCTC 12251 / CI)</name>
    <name type="common">Campylobacter nitrofigilis</name>
    <dbReference type="NCBI Taxonomy" id="572480"/>
    <lineage>
        <taxon>Bacteria</taxon>
        <taxon>Pseudomonadati</taxon>
        <taxon>Campylobacterota</taxon>
        <taxon>Epsilonproteobacteria</taxon>
        <taxon>Campylobacterales</taxon>
        <taxon>Arcobacteraceae</taxon>
        <taxon>Arcobacter</taxon>
    </lineage>
</organism>
<dbReference type="Pfam" id="PF13649">
    <property type="entry name" value="Methyltransf_25"/>
    <property type="match status" value="1"/>
</dbReference>
<proteinExistence type="predicted"/>
<name>D5UZH4_ARCNC</name>
<keyword evidence="1 3" id="KW-0808">Transferase</keyword>
<evidence type="ECO:0000259" key="2">
    <source>
        <dbReference type="Pfam" id="PF13649"/>
    </source>
</evidence>
<dbReference type="eggNOG" id="COG0500">
    <property type="taxonomic scope" value="Bacteria"/>
</dbReference>
<sequence>MGLNLYAKIEEYLDFEDEVFRLHSEFMSIIIEKKLDNILDVGCGQGSFLNQLALLELNSFGIDLSSEQIKICKKNGIKNVASLPLNEVKEKYDCTTAIFDVINYIPKNGIKTFFTEMNLVLNQGGYFIFDVNSLFGFEDVAQGTLSMDLGDKFIVIDATFEEEKLFTDITLFTQDKNNLFKKENDAIIQYYYEINELKELLRESGFEVERVLEFNLHDYGQSDKEIYICKKS</sequence>
<keyword evidence="4" id="KW-1185">Reference proteome</keyword>
<dbReference type="RefSeq" id="WP_013134356.1">
    <property type="nucleotide sequence ID" value="NC_014166.1"/>
</dbReference>
<dbReference type="GO" id="GO:0008168">
    <property type="term" value="F:methyltransferase activity"/>
    <property type="evidence" value="ECO:0007669"/>
    <property type="project" value="UniProtKB-KW"/>
</dbReference>
<dbReference type="EMBL" id="CP001999">
    <property type="protein sequence ID" value="ADG92211.1"/>
    <property type="molecule type" value="Genomic_DNA"/>
</dbReference>
<dbReference type="STRING" id="572480.Arnit_0546"/>
<dbReference type="OrthoDB" id="9781225at2"/>
<dbReference type="PANTHER" id="PTHR43861">
    <property type="entry name" value="TRANS-ACONITATE 2-METHYLTRANSFERASE-RELATED"/>
    <property type="match status" value="1"/>
</dbReference>
<dbReference type="InterPro" id="IPR041698">
    <property type="entry name" value="Methyltransf_25"/>
</dbReference>
<feature type="domain" description="Methyltransferase" evidence="2">
    <location>
        <begin position="38"/>
        <end position="125"/>
    </location>
</feature>
<evidence type="ECO:0000313" key="3">
    <source>
        <dbReference type="EMBL" id="ADG92211.1"/>
    </source>
</evidence>
<dbReference type="AlphaFoldDB" id="D5UZH4"/>